<dbReference type="Proteomes" id="UP000546257">
    <property type="component" value="Unassembled WGS sequence"/>
</dbReference>
<dbReference type="EMBL" id="JACKXD010000002">
    <property type="protein sequence ID" value="MBB6645922.1"/>
    <property type="molecule type" value="Genomic_DNA"/>
</dbReference>
<evidence type="ECO:0000313" key="3">
    <source>
        <dbReference type="EMBL" id="MBB6645922.1"/>
    </source>
</evidence>
<dbReference type="InterPro" id="IPR002104">
    <property type="entry name" value="Integrase_catalytic"/>
</dbReference>
<dbReference type="AlphaFoldDB" id="A0A7J9SHF0"/>
<dbReference type="GO" id="GO:0003677">
    <property type="term" value="F:DNA binding"/>
    <property type="evidence" value="ECO:0007669"/>
    <property type="project" value="InterPro"/>
</dbReference>
<gene>
    <name evidence="3" type="ORF">H5V44_06405</name>
</gene>
<feature type="domain" description="Tyr recombinase" evidence="2">
    <location>
        <begin position="10"/>
        <end position="196"/>
    </location>
</feature>
<keyword evidence="4" id="KW-1185">Reference proteome</keyword>
<dbReference type="Gene3D" id="1.10.443.10">
    <property type="entry name" value="Intergrase catalytic core"/>
    <property type="match status" value="1"/>
</dbReference>
<evidence type="ECO:0000313" key="4">
    <source>
        <dbReference type="Proteomes" id="UP000546257"/>
    </source>
</evidence>
<dbReference type="RefSeq" id="WP_185192285.1">
    <property type="nucleotide sequence ID" value="NZ_JACKXD010000002.1"/>
</dbReference>
<protein>
    <submittedName>
        <fullName evidence="3">Site-specific integrase</fullName>
    </submittedName>
</protein>
<dbReference type="CDD" id="cd00397">
    <property type="entry name" value="DNA_BRE_C"/>
    <property type="match status" value="1"/>
</dbReference>
<sequence length="197" mass="22453">MVRIDDSGDVTKCWLSPEELGRLERAAGEDGWEREVALQLMGRCGLRASEVNYPSDEKLRYSEKGDLWLFEVRGKNTKGGSKKIRDAWMPDDVADDIHKFSRERDLAPSDPWIDASTPSVRRWVKEAAQRVTTDADAARWESVSSHDLRRSWATYHLVERQVDVRTMMSIGGWSDYSAIEPYLAEPTEACIGEAMRT</sequence>
<reference evidence="3 4" key="1">
    <citation type="submission" date="2020-08" db="EMBL/GenBank/DDBJ databases">
        <authorList>
            <person name="Seo M.-J."/>
        </authorList>
    </citation>
    <scope>NUCLEOTIDE SEQUENCE [LARGE SCALE GENOMIC DNA]</scope>
    <source>
        <strain evidence="3 4">MBLA0160</strain>
    </source>
</reference>
<accession>A0A7J9SHF0</accession>
<dbReference type="InterPro" id="IPR013762">
    <property type="entry name" value="Integrase-like_cat_sf"/>
</dbReference>
<evidence type="ECO:0000259" key="2">
    <source>
        <dbReference type="PROSITE" id="PS51898"/>
    </source>
</evidence>
<dbReference type="SUPFAM" id="SSF56349">
    <property type="entry name" value="DNA breaking-rejoining enzymes"/>
    <property type="match status" value="1"/>
</dbReference>
<dbReference type="Pfam" id="PF00589">
    <property type="entry name" value="Phage_integrase"/>
    <property type="match status" value="1"/>
</dbReference>
<evidence type="ECO:0000256" key="1">
    <source>
        <dbReference type="ARBA" id="ARBA00023172"/>
    </source>
</evidence>
<name>A0A7J9SHF0_9EURY</name>
<dbReference type="GO" id="GO:0015074">
    <property type="term" value="P:DNA integration"/>
    <property type="evidence" value="ECO:0007669"/>
    <property type="project" value="InterPro"/>
</dbReference>
<dbReference type="GO" id="GO:0006310">
    <property type="term" value="P:DNA recombination"/>
    <property type="evidence" value="ECO:0007669"/>
    <property type="project" value="UniProtKB-KW"/>
</dbReference>
<comment type="caution">
    <text evidence="3">The sequence shown here is derived from an EMBL/GenBank/DDBJ whole genome shotgun (WGS) entry which is preliminary data.</text>
</comment>
<proteinExistence type="predicted"/>
<dbReference type="PROSITE" id="PS51898">
    <property type="entry name" value="TYR_RECOMBINASE"/>
    <property type="match status" value="1"/>
</dbReference>
<organism evidence="3 4">
    <name type="scientific">Halobellus ruber</name>
    <dbReference type="NCBI Taxonomy" id="2761102"/>
    <lineage>
        <taxon>Archaea</taxon>
        <taxon>Methanobacteriati</taxon>
        <taxon>Methanobacteriota</taxon>
        <taxon>Stenosarchaea group</taxon>
        <taxon>Halobacteria</taxon>
        <taxon>Halobacteriales</taxon>
        <taxon>Haloferacaceae</taxon>
        <taxon>Halobellus</taxon>
    </lineage>
</organism>
<keyword evidence="1" id="KW-0233">DNA recombination</keyword>
<dbReference type="InterPro" id="IPR011010">
    <property type="entry name" value="DNA_brk_join_enz"/>
</dbReference>